<name>A0A2P2DWK1_9LEPT</name>
<dbReference type="AlphaFoldDB" id="A0A2P2DWK1"/>
<keyword evidence="4" id="KW-1185">Reference proteome</keyword>
<evidence type="ECO:0000313" key="4">
    <source>
        <dbReference type="Proteomes" id="UP000245133"/>
    </source>
</evidence>
<evidence type="ECO:0000313" key="3">
    <source>
        <dbReference type="EMBL" id="GBF49019.1"/>
    </source>
</evidence>
<comment type="caution">
    <text evidence="3">The sequence shown here is derived from an EMBL/GenBank/DDBJ whole genome shotgun (WGS) entry which is preliminary data.</text>
</comment>
<feature type="domain" description="FHA" evidence="2">
    <location>
        <begin position="440"/>
        <end position="489"/>
    </location>
</feature>
<dbReference type="OrthoDB" id="344049at2"/>
<gene>
    <name evidence="3" type="ORF">LPTSP4_05280</name>
</gene>
<accession>A0A2P2DWK1</accession>
<dbReference type="EMBL" id="BFBB01000002">
    <property type="protein sequence ID" value="GBF49019.1"/>
    <property type="molecule type" value="Genomic_DNA"/>
</dbReference>
<keyword evidence="1" id="KW-1133">Transmembrane helix</keyword>
<dbReference type="SUPFAM" id="SSF49879">
    <property type="entry name" value="SMAD/FHA domain"/>
    <property type="match status" value="1"/>
</dbReference>
<dbReference type="RefSeq" id="WP_108973429.1">
    <property type="nucleotide sequence ID" value="NZ_BFBB01000002.1"/>
</dbReference>
<dbReference type="InterPro" id="IPR000253">
    <property type="entry name" value="FHA_dom"/>
</dbReference>
<dbReference type="SMART" id="SM00240">
    <property type="entry name" value="FHA"/>
    <property type="match status" value="1"/>
</dbReference>
<keyword evidence="1" id="KW-0812">Transmembrane</keyword>
<protein>
    <submittedName>
        <fullName evidence="3">FHA domain protein</fullName>
    </submittedName>
</protein>
<dbReference type="Pfam" id="PF00498">
    <property type="entry name" value="FHA"/>
    <property type="match status" value="1"/>
</dbReference>
<reference evidence="3 4" key="1">
    <citation type="submission" date="2018-02" db="EMBL/GenBank/DDBJ databases">
        <title>Novel Leptospira species isolated from soil and water in Japan.</title>
        <authorList>
            <person name="Nakao R."/>
            <person name="Masuzawa T."/>
        </authorList>
    </citation>
    <scope>NUCLEOTIDE SEQUENCE [LARGE SCALE GENOMIC DNA]</scope>
    <source>
        <strain evidence="3 4">YH101</strain>
    </source>
</reference>
<dbReference type="Proteomes" id="UP000245133">
    <property type="component" value="Unassembled WGS sequence"/>
</dbReference>
<evidence type="ECO:0000256" key="1">
    <source>
        <dbReference type="SAM" id="Phobius"/>
    </source>
</evidence>
<sequence>MWKNSKQLKNVAGYRVLTMAKSYMRRMHSFNRFILVLFVCLSLRPIYSEENLEIKETISSQYPDIKIVCKARNYSPDKSEEILLSEGVGPEKKIISKFQILEHKNPDPLEVYLSLPSYQNWEEKKWLLSFAHNIALVLERSKGQFFLNIQSDEKFILYEGIPSQKINPSFSLPKEEPSKQPIRSWEKLLSRVESNGNKNQVFIVVSFHTDWEDKFKISDFARKVQDKKISFLVLGPNELETTKLASYANGTFFSISSKEGIANLFKELSVLSLPLLDIHYQSQLGFSKWSDAAVKGEIVWQDGKVFEYSYQLSWWRALYELMIDPFVFFPILFFFIILCFSILYYLRGFDPITSVAESPSTQTINREKRAKEFRSPQREQERTIYEQVYGEVSEKAKENEMVQQILEKEELMGNEYHVAFLVLKEGNHSGERFQVQKEEIFLGRNDTNDIVVNDPYVEGKHAKIRRIRGRLVLFDCASEEGVFLNGRKLLRPKPLHDLDEIRIGKTNLVFRAR</sequence>
<organism evidence="3 4">
    <name type="scientific">Leptospira ryugenii</name>
    <dbReference type="NCBI Taxonomy" id="1917863"/>
    <lineage>
        <taxon>Bacteria</taxon>
        <taxon>Pseudomonadati</taxon>
        <taxon>Spirochaetota</taxon>
        <taxon>Spirochaetia</taxon>
        <taxon>Leptospirales</taxon>
        <taxon>Leptospiraceae</taxon>
        <taxon>Leptospira</taxon>
    </lineage>
</organism>
<dbReference type="InterPro" id="IPR008984">
    <property type="entry name" value="SMAD_FHA_dom_sf"/>
</dbReference>
<dbReference type="Gene3D" id="2.60.200.20">
    <property type="match status" value="1"/>
</dbReference>
<keyword evidence="1" id="KW-0472">Membrane</keyword>
<proteinExistence type="predicted"/>
<dbReference type="CDD" id="cd00060">
    <property type="entry name" value="FHA"/>
    <property type="match status" value="1"/>
</dbReference>
<evidence type="ECO:0000259" key="2">
    <source>
        <dbReference type="PROSITE" id="PS50006"/>
    </source>
</evidence>
<feature type="transmembrane region" description="Helical" evidence="1">
    <location>
        <begin position="326"/>
        <end position="346"/>
    </location>
</feature>
<dbReference type="PROSITE" id="PS50006">
    <property type="entry name" value="FHA_DOMAIN"/>
    <property type="match status" value="1"/>
</dbReference>